<dbReference type="CTD" id="54495"/>
<evidence type="ECO:0000313" key="9">
    <source>
        <dbReference type="Proteomes" id="UP001652620"/>
    </source>
</evidence>
<evidence type="ECO:0000256" key="1">
    <source>
        <dbReference type="ARBA" id="ARBA00004389"/>
    </source>
</evidence>
<keyword evidence="3" id="KW-1133">Transmembrane helix</keyword>
<dbReference type="RefSeq" id="XP_011203660.1">
    <property type="nucleotide sequence ID" value="XM_011205358.3"/>
</dbReference>
<comment type="function">
    <text evidence="5">Probable disulfide isomerase, which participates in the folding of proteins containing disulfide bonds. May act as a dithiol oxidase. Acts as a regulator of endoplasmic reticulum-mitochondria contact sites via its ability to regulate redox signals.</text>
</comment>
<dbReference type="SUPFAM" id="SSF52833">
    <property type="entry name" value="Thioredoxin-like"/>
    <property type="match status" value="1"/>
</dbReference>
<dbReference type="PANTHER" id="PTHR46426">
    <property type="entry name" value="PROTEIN DISULFIDE-ISOMERASE TMX3"/>
    <property type="match status" value="1"/>
</dbReference>
<organism evidence="8">
    <name type="scientific">Bactrocera dorsalis</name>
    <name type="common">Oriental fruit fly</name>
    <name type="synonym">Dacus dorsalis</name>
    <dbReference type="NCBI Taxonomy" id="27457"/>
    <lineage>
        <taxon>Eukaryota</taxon>
        <taxon>Metazoa</taxon>
        <taxon>Ecdysozoa</taxon>
        <taxon>Arthropoda</taxon>
        <taxon>Hexapoda</taxon>
        <taxon>Insecta</taxon>
        <taxon>Pterygota</taxon>
        <taxon>Neoptera</taxon>
        <taxon>Endopterygota</taxon>
        <taxon>Diptera</taxon>
        <taxon>Brachycera</taxon>
        <taxon>Muscomorpha</taxon>
        <taxon>Tephritoidea</taxon>
        <taxon>Tephritidae</taxon>
        <taxon>Bactrocera</taxon>
        <taxon>Bactrocera</taxon>
    </lineage>
</organism>
<keyword evidence="9" id="KW-1185">Reference proteome</keyword>
<dbReference type="GO" id="GO:0005789">
    <property type="term" value="C:endoplasmic reticulum membrane"/>
    <property type="evidence" value="ECO:0007669"/>
    <property type="project" value="UniProtKB-SubCell"/>
</dbReference>
<dbReference type="PRINTS" id="PR00421">
    <property type="entry name" value="THIOREDOXIN"/>
</dbReference>
<dbReference type="InterPro" id="IPR052250">
    <property type="entry name" value="PDI_TMX3"/>
</dbReference>
<dbReference type="Proteomes" id="UP001652620">
    <property type="component" value="Chromosome 5"/>
</dbReference>
<gene>
    <name evidence="8" type="primary">TMX3</name>
    <name evidence="10" type="synonym">LOC105226476</name>
</gene>
<protein>
    <submittedName>
        <fullName evidence="8 10">Protein disulfide-isomerase TMX3</fullName>
    </submittedName>
</protein>
<feature type="chain" id="PRO_5044537933" evidence="6">
    <location>
        <begin position="34"/>
        <end position="442"/>
    </location>
</feature>
<keyword evidence="4" id="KW-0472">Membrane</keyword>
<reference evidence="10" key="2">
    <citation type="submission" date="2025-04" db="UniProtKB">
        <authorList>
            <consortium name="RefSeq"/>
        </authorList>
    </citation>
    <scope>IDENTIFICATION</scope>
    <source>
        <strain evidence="10">Punador</strain>
    </source>
</reference>
<dbReference type="PROSITE" id="PS00194">
    <property type="entry name" value="THIOREDOXIN_1"/>
    <property type="match status" value="1"/>
</dbReference>
<dbReference type="Gene3D" id="3.40.30.10">
    <property type="entry name" value="Glutaredoxin"/>
    <property type="match status" value="3"/>
</dbReference>
<dbReference type="GO" id="GO:0016853">
    <property type="term" value="F:isomerase activity"/>
    <property type="evidence" value="ECO:0007669"/>
    <property type="project" value="UniProtKB-KW"/>
</dbReference>
<name>A0A034W0S7_BACDO</name>
<dbReference type="GeneID" id="105226476"/>
<feature type="domain" description="Thioredoxin" evidence="7">
    <location>
        <begin position="27"/>
        <end position="142"/>
    </location>
</feature>
<evidence type="ECO:0000313" key="8">
    <source>
        <dbReference type="EMBL" id="JAC48274.1"/>
    </source>
</evidence>
<evidence type="ECO:0000313" key="10">
    <source>
        <dbReference type="RefSeq" id="XP_011203660.1"/>
    </source>
</evidence>
<keyword evidence="8" id="KW-0413">Isomerase</keyword>
<dbReference type="PANTHER" id="PTHR46426:SF1">
    <property type="entry name" value="PROTEIN DISULFIDE-ISOMERASE TMX3"/>
    <property type="match status" value="1"/>
</dbReference>
<evidence type="ECO:0000256" key="4">
    <source>
        <dbReference type="ARBA" id="ARBA00023136"/>
    </source>
</evidence>
<evidence type="ECO:0000256" key="5">
    <source>
        <dbReference type="ARBA" id="ARBA00045246"/>
    </source>
</evidence>
<dbReference type="PROSITE" id="PS51352">
    <property type="entry name" value="THIOREDOXIN_2"/>
    <property type="match status" value="1"/>
</dbReference>
<sequence>MLWFYTNHAERSTLLWKPLFMLLAIFATPLTHAANAEAARVLDLSDRFLEVYNQGQWLVMFYAPWCGYCKRTEPIFGQVAQELHGLSIRVGKVDCTRFPHVAREMEVRAYPTIMFIKGSAKYIYKGDRVKEELVDYALRMSGPPVQLVTRAESIDMLKGSHTIFFIFIGQQEGVMWESYYAAAENYQEHGFFYATTPDLATQHFEFEHLPAVVVYKEEQHHLYPFAHVAHEMDVSEINDTIHHWVNVERFVTFPKITRFNMNQLMKTKKYLVVAVVEEDKLNQVATHELEFRDMVEGVIRKHRDRYHDKFQFAWIGDPSIAHSIVLDMPPTPHLFVINSTTQEHYIPDDEPLKMTPQALHVFLESIHNESATPLGGDTLLVRVRRAIFEVRKGLSDMWKGNPVLTTVILGLPCGFLSLILYSAFCGDCFVASDEDDDHEKTE</sequence>
<dbReference type="InterPro" id="IPR017937">
    <property type="entry name" value="Thioredoxin_CS"/>
</dbReference>
<dbReference type="Pfam" id="PF00085">
    <property type="entry name" value="Thioredoxin"/>
    <property type="match status" value="1"/>
</dbReference>
<dbReference type="OrthoDB" id="74910at2759"/>
<keyword evidence="6" id="KW-0732">Signal</keyword>
<evidence type="ECO:0000256" key="3">
    <source>
        <dbReference type="ARBA" id="ARBA00022989"/>
    </source>
</evidence>
<dbReference type="OMA" id="GIEMRNM"/>
<feature type="signal peptide" evidence="6">
    <location>
        <begin position="1"/>
        <end position="33"/>
    </location>
</feature>
<dbReference type="EMBL" id="GAKP01010678">
    <property type="protein sequence ID" value="JAC48274.1"/>
    <property type="molecule type" value="Transcribed_RNA"/>
</dbReference>
<evidence type="ECO:0000259" key="7">
    <source>
        <dbReference type="PROSITE" id="PS51352"/>
    </source>
</evidence>
<dbReference type="InterPro" id="IPR013766">
    <property type="entry name" value="Thioredoxin_domain"/>
</dbReference>
<evidence type="ECO:0000256" key="6">
    <source>
        <dbReference type="SAM" id="SignalP"/>
    </source>
</evidence>
<dbReference type="InterPro" id="IPR036249">
    <property type="entry name" value="Thioredoxin-like_sf"/>
</dbReference>
<keyword evidence="2" id="KW-0812">Transmembrane</keyword>
<evidence type="ECO:0000256" key="2">
    <source>
        <dbReference type="ARBA" id="ARBA00022692"/>
    </source>
</evidence>
<comment type="subcellular location">
    <subcellularLocation>
        <location evidence="1">Endoplasmic reticulum membrane</location>
        <topology evidence="1">Single-pass membrane protein</topology>
    </subcellularLocation>
</comment>
<dbReference type="Pfam" id="PF13848">
    <property type="entry name" value="Thioredoxin_6"/>
    <property type="match status" value="1"/>
</dbReference>
<proteinExistence type="predicted"/>
<accession>A0A034W0S7</accession>
<dbReference type="FunFam" id="3.40.30.10:FF:000332">
    <property type="entry name" value="Blast:Protein disulfide-isomerase TMX3"/>
    <property type="match status" value="1"/>
</dbReference>
<dbReference type="AlphaFoldDB" id="A0A034W0S7"/>
<dbReference type="KEGG" id="bdr:105226476"/>
<reference evidence="8" key="1">
    <citation type="journal article" date="2014" name="BMC Genomics">
        <title>Characterizing the developmental transcriptome of the oriental fruit fly, Bactrocera dorsalis (Diptera: Tephritidae) through comparative genomic analysis with Drosophila melanogaster utilizing modENCODE datasets.</title>
        <authorList>
            <person name="Geib S.M."/>
            <person name="Calla B."/>
            <person name="Hall B."/>
            <person name="Hou S."/>
            <person name="Manoukis N.C."/>
        </authorList>
    </citation>
    <scope>NUCLEOTIDE SEQUENCE</scope>
    <source>
        <strain evidence="8">Punador</strain>
    </source>
</reference>